<dbReference type="Gene3D" id="3.40.50.720">
    <property type="entry name" value="NAD(P)-binding Rossmann-like Domain"/>
    <property type="match status" value="1"/>
</dbReference>
<dbReference type="PRINTS" id="PR00080">
    <property type="entry name" value="SDRFAMILY"/>
</dbReference>
<dbReference type="InterPro" id="IPR002347">
    <property type="entry name" value="SDR_fam"/>
</dbReference>
<protein>
    <submittedName>
        <fullName evidence="2">3-hydroxybutyrate dehydrogenase</fullName>
    </submittedName>
</protein>
<organism evidence="2 3">
    <name type="scientific">Shewanella bicestrii</name>
    <dbReference type="NCBI Taxonomy" id="2018305"/>
    <lineage>
        <taxon>Bacteria</taxon>
        <taxon>Pseudomonadati</taxon>
        <taxon>Pseudomonadota</taxon>
        <taxon>Gammaproteobacteria</taxon>
        <taxon>Alteromonadales</taxon>
        <taxon>Shewanellaceae</taxon>
        <taxon>Shewanella</taxon>
    </lineage>
</organism>
<dbReference type="InterPro" id="IPR011294">
    <property type="entry name" value="3-OHbutyrate_DH"/>
</dbReference>
<sequence length="292" mass="31623">MRPAMPVFKAWIKDCDWILKYRETSNMAVEHSSLKGKVGLITGSTSGIGLATAHVLAEQGCHLILHGLMPEAEGQRLAAEFAEQYHIRTFFSNADLRDPESIHAFMDAGVKALGSIDILVNNAGIQHTENVVHFPIDKWNDIIAINLSSAFHTIQQVVPAMAEKRWGRIINIASVHGLVASVNKVAYCAAKHGIVGLTKVVAIECAEQGITVNAICPGWVDTPLINKQIEAIASNKGLSYDEAKYQLVTAKQPLPEMLDPRQIGEFVLFLCSSAARGITGASLAMDGAWTAQ</sequence>
<dbReference type="KEGG" id="sbj:CF168_03465"/>
<dbReference type="SUPFAM" id="SSF51735">
    <property type="entry name" value="NAD(P)-binding Rossmann-fold domains"/>
    <property type="match status" value="1"/>
</dbReference>
<dbReference type="NCBIfam" id="NF009093">
    <property type="entry name" value="PRK12429.1"/>
    <property type="match status" value="1"/>
</dbReference>
<dbReference type="PRINTS" id="PR00081">
    <property type="entry name" value="GDHRDH"/>
</dbReference>
<dbReference type="FunFam" id="3.40.50.720:FF:000084">
    <property type="entry name" value="Short-chain dehydrogenase reductase"/>
    <property type="match status" value="1"/>
</dbReference>
<dbReference type="RefSeq" id="WP_089066993.1">
    <property type="nucleotide sequence ID" value="NZ_CP022358.1"/>
</dbReference>
<evidence type="ECO:0000313" key="2">
    <source>
        <dbReference type="EMBL" id="ASK67999.1"/>
    </source>
</evidence>
<proteinExistence type="inferred from homology"/>
<dbReference type="GO" id="GO:0003858">
    <property type="term" value="F:3-hydroxybutyrate dehydrogenase activity"/>
    <property type="evidence" value="ECO:0007669"/>
    <property type="project" value="InterPro"/>
</dbReference>
<reference evidence="2 3" key="1">
    <citation type="submission" date="2017-07" db="EMBL/GenBank/DDBJ databases">
        <title>Phenotypical and genomic characterization of a clinical isolate of Shewanella bicestrii sp. nov. producing an extended-spectrum beta-lactamase and a new oxacillinase variant.</title>
        <authorList>
            <person name="Jousset A.B."/>
            <person name="Bonnin R.A."/>
            <person name="Girlich D."/>
            <person name="Dabos L."/>
            <person name="Potron A."/>
            <person name="Dortet L."/>
            <person name="Glaser P."/>
            <person name="Naas T."/>
        </authorList>
    </citation>
    <scope>NUCLEOTIDE SEQUENCE [LARGE SCALE GENOMIC DNA]</scope>
    <source>
        <strain evidence="2 3">JAB-1</strain>
    </source>
</reference>
<evidence type="ECO:0000256" key="1">
    <source>
        <dbReference type="ARBA" id="ARBA00006484"/>
    </source>
</evidence>
<dbReference type="PANTHER" id="PTHR42879">
    <property type="entry name" value="3-OXOACYL-(ACYL-CARRIER-PROTEIN) REDUCTASE"/>
    <property type="match status" value="1"/>
</dbReference>
<dbReference type="InterPro" id="IPR036291">
    <property type="entry name" value="NAD(P)-bd_dom_sf"/>
</dbReference>
<dbReference type="InterPro" id="IPR050259">
    <property type="entry name" value="SDR"/>
</dbReference>
<dbReference type="InterPro" id="IPR020904">
    <property type="entry name" value="Sc_DH/Rdtase_CS"/>
</dbReference>
<dbReference type="EMBL" id="CP022358">
    <property type="protein sequence ID" value="ASK67999.1"/>
    <property type="molecule type" value="Genomic_DNA"/>
</dbReference>
<dbReference type="GO" id="GO:0032787">
    <property type="term" value="P:monocarboxylic acid metabolic process"/>
    <property type="evidence" value="ECO:0007669"/>
    <property type="project" value="UniProtKB-ARBA"/>
</dbReference>
<keyword evidence="3" id="KW-1185">Reference proteome</keyword>
<dbReference type="Pfam" id="PF13561">
    <property type="entry name" value="adh_short_C2"/>
    <property type="match status" value="1"/>
</dbReference>
<dbReference type="PROSITE" id="PS00061">
    <property type="entry name" value="ADH_SHORT"/>
    <property type="match status" value="1"/>
</dbReference>
<dbReference type="PANTHER" id="PTHR42879:SF2">
    <property type="entry name" value="3-OXOACYL-[ACYL-CARRIER-PROTEIN] REDUCTASE FABG"/>
    <property type="match status" value="1"/>
</dbReference>
<comment type="similarity">
    <text evidence="1">Belongs to the short-chain dehydrogenases/reductases (SDR) family.</text>
</comment>
<dbReference type="Proteomes" id="UP000198367">
    <property type="component" value="Chromosome"/>
</dbReference>
<gene>
    <name evidence="2" type="ORF">CF168_03465</name>
</gene>
<evidence type="ECO:0000313" key="3">
    <source>
        <dbReference type="Proteomes" id="UP000198367"/>
    </source>
</evidence>
<dbReference type="AlphaFoldDB" id="A0A220UIN4"/>
<accession>A0A220UIN4</accession>
<name>A0A220UIN4_9GAMM</name>
<dbReference type="NCBIfam" id="TIGR01963">
    <property type="entry name" value="PHB_DH"/>
    <property type="match status" value="1"/>
</dbReference>